<gene>
    <name evidence="1" type="ORF">CJOHNSTONI_LOCUS9299</name>
</gene>
<proteinExistence type="predicted"/>
<keyword evidence="2" id="KW-1185">Reference proteome</keyword>
<dbReference type="Proteomes" id="UP000746747">
    <property type="component" value="Unassembled WGS sequence"/>
</dbReference>
<reference evidence="1" key="1">
    <citation type="submission" date="2021-09" db="EMBL/GenBank/DDBJ databases">
        <authorList>
            <consortium name="Pathogen Informatics"/>
        </authorList>
    </citation>
    <scope>NUCLEOTIDE SEQUENCE</scope>
</reference>
<sequence>MEIAGGRGRGLEIVTGGTNNAGWLRVVKKGYCLDRIFIYGLGSFCENESLKGEKYGDLLKTVIEIDSLTATQKLNDDHYMWPIFVTESRGHYSTICQYSFLNAEQFHLKNILTKLLKDVSKTAVAQRTII</sequence>
<evidence type="ECO:0000313" key="2">
    <source>
        <dbReference type="Proteomes" id="UP000746747"/>
    </source>
</evidence>
<name>A0A8J2MBT1_9BILA</name>
<dbReference type="EMBL" id="CAKAEH010001835">
    <property type="protein sequence ID" value="CAG9539725.1"/>
    <property type="molecule type" value="Genomic_DNA"/>
</dbReference>
<protein>
    <submittedName>
        <fullName evidence="1">Uncharacterized protein</fullName>
    </submittedName>
</protein>
<organism evidence="1 2">
    <name type="scientific">Cercopithifilaria johnstoni</name>
    <dbReference type="NCBI Taxonomy" id="2874296"/>
    <lineage>
        <taxon>Eukaryota</taxon>
        <taxon>Metazoa</taxon>
        <taxon>Ecdysozoa</taxon>
        <taxon>Nematoda</taxon>
        <taxon>Chromadorea</taxon>
        <taxon>Rhabditida</taxon>
        <taxon>Spirurina</taxon>
        <taxon>Spiruromorpha</taxon>
        <taxon>Filarioidea</taxon>
        <taxon>Onchocercidae</taxon>
        <taxon>Cercopithifilaria</taxon>
    </lineage>
</organism>
<dbReference type="AlphaFoldDB" id="A0A8J2MBT1"/>
<comment type="caution">
    <text evidence="1">The sequence shown here is derived from an EMBL/GenBank/DDBJ whole genome shotgun (WGS) entry which is preliminary data.</text>
</comment>
<evidence type="ECO:0000313" key="1">
    <source>
        <dbReference type="EMBL" id="CAG9539725.1"/>
    </source>
</evidence>
<accession>A0A8J2MBT1</accession>